<keyword evidence="4" id="KW-1185">Reference proteome</keyword>
<feature type="region of interest" description="Disordered" evidence="2">
    <location>
        <begin position="717"/>
        <end position="756"/>
    </location>
</feature>
<feature type="compositionally biased region" description="Basic and acidic residues" evidence="2">
    <location>
        <begin position="379"/>
        <end position="396"/>
    </location>
</feature>
<evidence type="ECO:0000256" key="1">
    <source>
        <dbReference type="SAM" id="Coils"/>
    </source>
</evidence>
<feature type="region of interest" description="Disordered" evidence="2">
    <location>
        <begin position="49"/>
        <end position="122"/>
    </location>
</feature>
<feature type="compositionally biased region" description="Polar residues" evidence="2">
    <location>
        <begin position="22"/>
        <end position="34"/>
    </location>
</feature>
<feature type="compositionally biased region" description="Basic and acidic residues" evidence="2">
    <location>
        <begin position="243"/>
        <end position="257"/>
    </location>
</feature>
<dbReference type="AlphaFoldDB" id="A0A9D4Q0C6"/>
<feature type="compositionally biased region" description="Low complexity" evidence="2">
    <location>
        <begin position="258"/>
        <end position="267"/>
    </location>
</feature>
<feature type="region of interest" description="Disordered" evidence="2">
    <location>
        <begin position="1"/>
        <end position="37"/>
    </location>
</feature>
<feature type="compositionally biased region" description="Polar residues" evidence="2">
    <location>
        <begin position="658"/>
        <end position="670"/>
    </location>
</feature>
<feature type="compositionally biased region" description="Basic and acidic residues" evidence="2">
    <location>
        <begin position="800"/>
        <end position="817"/>
    </location>
</feature>
<feature type="compositionally biased region" description="Basic and acidic residues" evidence="2">
    <location>
        <begin position="413"/>
        <end position="428"/>
    </location>
</feature>
<feature type="coiled-coil region" evidence="1">
    <location>
        <begin position="318"/>
        <end position="345"/>
    </location>
</feature>
<feature type="compositionally biased region" description="Low complexity" evidence="2">
    <location>
        <begin position="822"/>
        <end position="833"/>
    </location>
</feature>
<name>A0A9D4Q0C6_RHISA</name>
<evidence type="ECO:0000313" key="4">
    <source>
        <dbReference type="Proteomes" id="UP000821837"/>
    </source>
</evidence>
<dbReference type="EMBL" id="JABSTV010001249">
    <property type="protein sequence ID" value="KAH7961612.1"/>
    <property type="molecule type" value="Genomic_DNA"/>
</dbReference>
<comment type="caution">
    <text evidence="3">The sequence shown here is derived from an EMBL/GenBank/DDBJ whole genome shotgun (WGS) entry which is preliminary data.</text>
</comment>
<feature type="compositionally biased region" description="Basic residues" evidence="2">
    <location>
        <begin position="8"/>
        <end position="17"/>
    </location>
</feature>
<keyword evidence="1" id="KW-0175">Coiled coil</keyword>
<sequence>MPTDAALKRSRTRKFKAKASCSFGSTSSHPTNLPSRMKADLPDLFARLEVQRNGEEGVHRSDDSEDRTKGAASNRCSNDEIVPTAEKAVSEMRTYESSPHSTKPMDGYEWEDRPNKSATDASQFNREGDLITSEEAESHALTGSDAADIARLLRKVLKKNGQSLEKELLSALSPSQVQHVIYAYRTLAAFMDHRPEFEQAQDGQYILAYYEDLDGEGSDCSGSSHTQDEASLGRYSNSSSDGGRQHADDREPERERCSSSSSSCLESAMEEQSEEKHVLKDASCQVPLSPPCYSKGLQAVQETSDADAQTKELDTSRFVELQSTLQSREADVRELKERLENVQQSQVSEVQQLCLKIELLAKPQAATPQYVVRMRNRIATREQKPIGKNRADDEARPPQPRPPLRQRNLPPRLRPENRLPTHLVETKPRPLTQGDKQYSSKRKFVVRAKPSSDSTNSGFGYLPSRVEVNLPELFAHPEMHTRSDDPAGTTEEAASALGSNDEIQANLERTLSRKFEAELTSHSIPTVEESEREDSARPFVEDATILNAKEDATVVEKSHPRALTESDVADIENKLRRMLQVHGPSDQGELLKALRPSQAQDVLQLYGTLTAFIEQLPGFILLRKDLYTFVYYEEPDGEEYDCGGSSNLQDDADDVARSTASGNGGHQYTVSDDCERQRARSSSSSSSCYESAVEEHHEEENNGIKIASCQVSSSPRCHSRGLQAVPHTSDAEAQTEEFGPSRFVELRSTPQGGGADVTQMKERLENLRQNQVGEVQQLRTEQLLRRPQAATPQYVVKLKNRTETEEQKPVDKNRAGDEVNTPQPRLPLRQRNLPPRPRPENKLLMPPVEPRPWPLE</sequence>
<dbReference type="VEuPathDB" id="VectorBase:RSAN_048298"/>
<feature type="region of interest" description="Disordered" evidence="2">
    <location>
        <begin position="794"/>
        <end position="856"/>
    </location>
</feature>
<proteinExistence type="predicted"/>
<feature type="region of interest" description="Disordered" evidence="2">
    <location>
        <begin position="217"/>
        <end position="278"/>
    </location>
</feature>
<reference evidence="3" key="2">
    <citation type="submission" date="2021-09" db="EMBL/GenBank/DDBJ databases">
        <authorList>
            <person name="Jia N."/>
            <person name="Wang J."/>
            <person name="Shi W."/>
            <person name="Du L."/>
            <person name="Sun Y."/>
            <person name="Zhan W."/>
            <person name="Jiang J."/>
            <person name="Wang Q."/>
            <person name="Zhang B."/>
            <person name="Ji P."/>
            <person name="Sakyi L.B."/>
            <person name="Cui X."/>
            <person name="Yuan T."/>
            <person name="Jiang B."/>
            <person name="Yang W."/>
            <person name="Lam T.T.-Y."/>
            <person name="Chang Q."/>
            <person name="Ding S."/>
            <person name="Wang X."/>
            <person name="Zhu J."/>
            <person name="Ruan X."/>
            <person name="Zhao L."/>
            <person name="Wei J."/>
            <person name="Que T."/>
            <person name="Du C."/>
            <person name="Cheng J."/>
            <person name="Dai P."/>
            <person name="Han X."/>
            <person name="Huang E."/>
            <person name="Gao Y."/>
            <person name="Liu J."/>
            <person name="Shao H."/>
            <person name="Ye R."/>
            <person name="Li L."/>
            <person name="Wei W."/>
            <person name="Wang X."/>
            <person name="Wang C."/>
            <person name="Huo Q."/>
            <person name="Li W."/>
            <person name="Guo W."/>
            <person name="Chen H."/>
            <person name="Chen S."/>
            <person name="Zhou L."/>
            <person name="Zhou L."/>
            <person name="Ni X."/>
            <person name="Tian J."/>
            <person name="Zhou Y."/>
            <person name="Sheng Y."/>
            <person name="Liu T."/>
            <person name="Pan Y."/>
            <person name="Xia L."/>
            <person name="Li J."/>
            <person name="Zhao F."/>
            <person name="Cao W."/>
        </authorList>
    </citation>
    <scope>NUCLEOTIDE SEQUENCE</scope>
    <source>
        <strain evidence="3">Rsan-2018</strain>
        <tissue evidence="3">Larvae</tissue>
    </source>
</reference>
<feature type="compositionally biased region" description="Pro residues" evidence="2">
    <location>
        <begin position="847"/>
        <end position="856"/>
    </location>
</feature>
<feature type="region of interest" description="Disordered" evidence="2">
    <location>
        <begin position="479"/>
        <end position="502"/>
    </location>
</feature>
<evidence type="ECO:0000256" key="2">
    <source>
        <dbReference type="SAM" id="MobiDB-lite"/>
    </source>
</evidence>
<feature type="region of interest" description="Disordered" evidence="2">
    <location>
        <begin position="376"/>
        <end position="438"/>
    </location>
</feature>
<organism evidence="3 4">
    <name type="scientific">Rhipicephalus sanguineus</name>
    <name type="common">Brown dog tick</name>
    <name type="synonym">Ixodes sanguineus</name>
    <dbReference type="NCBI Taxonomy" id="34632"/>
    <lineage>
        <taxon>Eukaryota</taxon>
        <taxon>Metazoa</taxon>
        <taxon>Ecdysozoa</taxon>
        <taxon>Arthropoda</taxon>
        <taxon>Chelicerata</taxon>
        <taxon>Arachnida</taxon>
        <taxon>Acari</taxon>
        <taxon>Parasitiformes</taxon>
        <taxon>Ixodida</taxon>
        <taxon>Ixodoidea</taxon>
        <taxon>Ixodidae</taxon>
        <taxon>Rhipicephalinae</taxon>
        <taxon>Rhipicephalus</taxon>
        <taxon>Rhipicephalus</taxon>
    </lineage>
</organism>
<dbReference type="Proteomes" id="UP000821837">
    <property type="component" value="Chromosome 3"/>
</dbReference>
<reference evidence="3" key="1">
    <citation type="journal article" date="2020" name="Cell">
        <title>Large-Scale Comparative Analyses of Tick Genomes Elucidate Their Genetic Diversity and Vector Capacities.</title>
        <authorList>
            <consortium name="Tick Genome and Microbiome Consortium (TIGMIC)"/>
            <person name="Jia N."/>
            <person name="Wang J."/>
            <person name="Shi W."/>
            <person name="Du L."/>
            <person name="Sun Y."/>
            <person name="Zhan W."/>
            <person name="Jiang J.F."/>
            <person name="Wang Q."/>
            <person name="Zhang B."/>
            <person name="Ji P."/>
            <person name="Bell-Sakyi L."/>
            <person name="Cui X.M."/>
            <person name="Yuan T.T."/>
            <person name="Jiang B.G."/>
            <person name="Yang W.F."/>
            <person name="Lam T.T."/>
            <person name="Chang Q.C."/>
            <person name="Ding S.J."/>
            <person name="Wang X.J."/>
            <person name="Zhu J.G."/>
            <person name="Ruan X.D."/>
            <person name="Zhao L."/>
            <person name="Wei J.T."/>
            <person name="Ye R.Z."/>
            <person name="Que T.C."/>
            <person name="Du C.H."/>
            <person name="Zhou Y.H."/>
            <person name="Cheng J.X."/>
            <person name="Dai P.F."/>
            <person name="Guo W.B."/>
            <person name="Han X.H."/>
            <person name="Huang E.J."/>
            <person name="Li L.F."/>
            <person name="Wei W."/>
            <person name="Gao Y.C."/>
            <person name="Liu J.Z."/>
            <person name="Shao H.Z."/>
            <person name="Wang X."/>
            <person name="Wang C.C."/>
            <person name="Yang T.C."/>
            <person name="Huo Q.B."/>
            <person name="Li W."/>
            <person name="Chen H.Y."/>
            <person name="Chen S.E."/>
            <person name="Zhou L.G."/>
            <person name="Ni X.B."/>
            <person name="Tian J.H."/>
            <person name="Sheng Y."/>
            <person name="Liu T."/>
            <person name="Pan Y.S."/>
            <person name="Xia L.Y."/>
            <person name="Li J."/>
            <person name="Zhao F."/>
            <person name="Cao W.C."/>
        </authorList>
    </citation>
    <scope>NUCLEOTIDE SEQUENCE</scope>
    <source>
        <strain evidence="3">Rsan-2018</strain>
    </source>
</reference>
<gene>
    <name evidence="3" type="ORF">HPB52_010848</name>
</gene>
<protein>
    <submittedName>
        <fullName evidence="3">Uncharacterized protein</fullName>
    </submittedName>
</protein>
<feature type="region of interest" description="Disordered" evidence="2">
    <location>
        <begin position="641"/>
        <end position="700"/>
    </location>
</feature>
<evidence type="ECO:0000313" key="3">
    <source>
        <dbReference type="EMBL" id="KAH7961612.1"/>
    </source>
</evidence>
<accession>A0A9D4Q0C6</accession>
<feature type="compositionally biased region" description="Basic and acidic residues" evidence="2">
    <location>
        <begin position="49"/>
        <end position="69"/>
    </location>
</feature>